<accession>A0ABW2G2S9</accession>
<reference evidence="2" key="1">
    <citation type="journal article" date="2019" name="Int. J. Syst. Evol. Microbiol.">
        <title>The Global Catalogue of Microorganisms (GCM) 10K type strain sequencing project: providing services to taxonomists for standard genome sequencing and annotation.</title>
        <authorList>
            <consortium name="The Broad Institute Genomics Platform"/>
            <consortium name="The Broad Institute Genome Sequencing Center for Infectious Disease"/>
            <person name="Wu L."/>
            <person name="Ma J."/>
        </authorList>
    </citation>
    <scope>NUCLEOTIDE SEQUENCE [LARGE SCALE GENOMIC DNA]</scope>
    <source>
        <strain evidence="2">CGMCC 1.12859</strain>
    </source>
</reference>
<proteinExistence type="predicted"/>
<gene>
    <name evidence="1" type="ORF">ACFQMG_24040</name>
</gene>
<comment type="caution">
    <text evidence="1">The sequence shown here is derived from an EMBL/GenBank/DDBJ whole genome shotgun (WGS) entry which is preliminary data.</text>
</comment>
<evidence type="ECO:0000313" key="1">
    <source>
        <dbReference type="EMBL" id="MFC7182624.1"/>
    </source>
</evidence>
<keyword evidence="2" id="KW-1185">Reference proteome</keyword>
<sequence>MTAGGFGWAYRDNFAALGAYRFQAPQSFRSLPATPFEHAAVASLGTGAERSNGPIVAFYGDGKTSMIAALGHHEHFFDPAGSLAADLRALTENGTPLVDAHPVDPGPRGGRMSCGTVRLPTFGESGACAWVDGSMSVAYFEARTDITVDQDQLAAHAREFRDLAEVPD</sequence>
<dbReference type="EMBL" id="JBHTAJ010000050">
    <property type="protein sequence ID" value="MFC7182624.1"/>
    <property type="molecule type" value="Genomic_DNA"/>
</dbReference>
<dbReference type="Proteomes" id="UP001596435">
    <property type="component" value="Unassembled WGS sequence"/>
</dbReference>
<protein>
    <submittedName>
        <fullName evidence="1">Uncharacterized protein</fullName>
    </submittedName>
</protein>
<organism evidence="1 2">
    <name type="scientific">Kitasatospora paranensis</name>
    <dbReference type="NCBI Taxonomy" id="258053"/>
    <lineage>
        <taxon>Bacteria</taxon>
        <taxon>Bacillati</taxon>
        <taxon>Actinomycetota</taxon>
        <taxon>Actinomycetes</taxon>
        <taxon>Kitasatosporales</taxon>
        <taxon>Streptomycetaceae</taxon>
        <taxon>Kitasatospora</taxon>
    </lineage>
</organism>
<evidence type="ECO:0000313" key="2">
    <source>
        <dbReference type="Proteomes" id="UP001596435"/>
    </source>
</evidence>
<name>A0ABW2G2S9_9ACTN</name>
<dbReference type="RefSeq" id="WP_345704296.1">
    <property type="nucleotide sequence ID" value="NZ_BAABKV010000001.1"/>
</dbReference>